<sequence length="146" mass="15623">MISRGASTSNPGPNVQSSSTKPSDGLVLLVEDEESLGDLLVHLLGRAKIRALRAGDGNQALQIFSDHQREIVMAFVDCRLPDIDGGDLCRELRRLSPGLPLLLTSGRDQRALVTSLAGGGRTGFLQKPYMPADVVRHVNALLSQPA</sequence>
<protein>
    <submittedName>
        <fullName evidence="5">Response regulator receiver protein</fullName>
    </submittedName>
</protein>
<dbReference type="HOGENOM" id="CLU_000445_69_8_0"/>
<evidence type="ECO:0000259" key="4">
    <source>
        <dbReference type="PROSITE" id="PS50110"/>
    </source>
</evidence>
<evidence type="ECO:0000256" key="2">
    <source>
        <dbReference type="PROSITE-ProRule" id="PRU00169"/>
    </source>
</evidence>
<dbReference type="PANTHER" id="PTHR44591">
    <property type="entry name" value="STRESS RESPONSE REGULATOR PROTEIN 1"/>
    <property type="match status" value="1"/>
</dbReference>
<dbReference type="PANTHER" id="PTHR44591:SF3">
    <property type="entry name" value="RESPONSE REGULATORY DOMAIN-CONTAINING PROTEIN"/>
    <property type="match status" value="1"/>
</dbReference>
<feature type="modified residue" description="4-aspartylphosphate" evidence="2">
    <location>
        <position position="77"/>
    </location>
</feature>
<keyword evidence="1 2" id="KW-0597">Phosphoprotein</keyword>
<evidence type="ECO:0000313" key="6">
    <source>
        <dbReference type="Proteomes" id="UP000007013"/>
    </source>
</evidence>
<dbReference type="STRING" id="452637.Oter_0438"/>
<dbReference type="KEGG" id="ote:Oter_0438"/>
<dbReference type="SMART" id="SM00448">
    <property type="entry name" value="REC"/>
    <property type="match status" value="1"/>
</dbReference>
<dbReference type="InterPro" id="IPR001789">
    <property type="entry name" value="Sig_transdc_resp-reg_receiver"/>
</dbReference>
<gene>
    <name evidence="5" type="ordered locus">Oter_0438</name>
</gene>
<reference evidence="5 6" key="1">
    <citation type="journal article" date="2011" name="J. Bacteriol.">
        <title>Genome sequence of the verrucomicrobium Opitutus terrae PB90-1, an abundant inhabitant of rice paddy soil ecosystems.</title>
        <authorList>
            <person name="van Passel M.W."/>
            <person name="Kant R."/>
            <person name="Palva A."/>
            <person name="Copeland A."/>
            <person name="Lucas S."/>
            <person name="Lapidus A."/>
            <person name="Glavina del Rio T."/>
            <person name="Pitluck S."/>
            <person name="Goltsman E."/>
            <person name="Clum A."/>
            <person name="Sun H."/>
            <person name="Schmutz J."/>
            <person name="Larimer F.W."/>
            <person name="Land M.L."/>
            <person name="Hauser L."/>
            <person name="Kyrpides N."/>
            <person name="Mikhailova N."/>
            <person name="Richardson P.P."/>
            <person name="Janssen P.H."/>
            <person name="de Vos W.M."/>
            <person name="Smidt H."/>
        </authorList>
    </citation>
    <scope>NUCLEOTIDE SEQUENCE [LARGE SCALE GENOMIC DNA]</scope>
    <source>
        <strain evidence="6">DSM 11246 / JCM 15787 / PB90-1</strain>
    </source>
</reference>
<dbReference type="Proteomes" id="UP000007013">
    <property type="component" value="Chromosome"/>
</dbReference>
<accession>B1ZR64</accession>
<dbReference type="PROSITE" id="PS50110">
    <property type="entry name" value="RESPONSE_REGULATORY"/>
    <property type="match status" value="1"/>
</dbReference>
<dbReference type="Pfam" id="PF00072">
    <property type="entry name" value="Response_reg"/>
    <property type="match status" value="1"/>
</dbReference>
<dbReference type="EMBL" id="CP001032">
    <property type="protein sequence ID" value="ACB73728.1"/>
    <property type="molecule type" value="Genomic_DNA"/>
</dbReference>
<keyword evidence="6" id="KW-1185">Reference proteome</keyword>
<name>B1ZR64_OPITP</name>
<dbReference type="CDD" id="cd00156">
    <property type="entry name" value="REC"/>
    <property type="match status" value="1"/>
</dbReference>
<dbReference type="InterPro" id="IPR011006">
    <property type="entry name" value="CheY-like_superfamily"/>
</dbReference>
<feature type="domain" description="Response regulatory" evidence="4">
    <location>
        <begin position="26"/>
        <end position="142"/>
    </location>
</feature>
<evidence type="ECO:0000256" key="1">
    <source>
        <dbReference type="ARBA" id="ARBA00022553"/>
    </source>
</evidence>
<feature type="region of interest" description="Disordered" evidence="3">
    <location>
        <begin position="1"/>
        <end position="22"/>
    </location>
</feature>
<proteinExistence type="predicted"/>
<evidence type="ECO:0000256" key="3">
    <source>
        <dbReference type="SAM" id="MobiDB-lite"/>
    </source>
</evidence>
<evidence type="ECO:0000313" key="5">
    <source>
        <dbReference type="EMBL" id="ACB73728.1"/>
    </source>
</evidence>
<dbReference type="InterPro" id="IPR050595">
    <property type="entry name" value="Bact_response_regulator"/>
</dbReference>
<dbReference type="GO" id="GO:0000160">
    <property type="term" value="P:phosphorelay signal transduction system"/>
    <property type="evidence" value="ECO:0007669"/>
    <property type="project" value="InterPro"/>
</dbReference>
<dbReference type="eggNOG" id="COG0745">
    <property type="taxonomic scope" value="Bacteria"/>
</dbReference>
<dbReference type="Gene3D" id="3.40.50.2300">
    <property type="match status" value="1"/>
</dbReference>
<dbReference type="AlphaFoldDB" id="B1ZR64"/>
<dbReference type="SUPFAM" id="SSF52172">
    <property type="entry name" value="CheY-like"/>
    <property type="match status" value="1"/>
</dbReference>
<organism evidence="5 6">
    <name type="scientific">Opitutus terrae (strain DSM 11246 / JCM 15787 / PB90-1)</name>
    <dbReference type="NCBI Taxonomy" id="452637"/>
    <lineage>
        <taxon>Bacteria</taxon>
        <taxon>Pseudomonadati</taxon>
        <taxon>Verrucomicrobiota</taxon>
        <taxon>Opitutia</taxon>
        <taxon>Opitutales</taxon>
        <taxon>Opitutaceae</taxon>
        <taxon>Opitutus</taxon>
    </lineage>
</organism>